<name>A0ACB6R8U3_9PLEO</name>
<gene>
    <name evidence="1" type="ORF">BDR25DRAFT_391768</name>
</gene>
<evidence type="ECO:0000313" key="2">
    <source>
        <dbReference type="Proteomes" id="UP000799755"/>
    </source>
</evidence>
<comment type="caution">
    <text evidence="1">The sequence shown here is derived from an EMBL/GenBank/DDBJ whole genome shotgun (WGS) entry which is preliminary data.</text>
</comment>
<dbReference type="Proteomes" id="UP000799755">
    <property type="component" value="Unassembled WGS sequence"/>
</dbReference>
<evidence type="ECO:0000313" key="1">
    <source>
        <dbReference type="EMBL" id="KAF2474742.1"/>
    </source>
</evidence>
<dbReference type="EMBL" id="MU003497">
    <property type="protein sequence ID" value="KAF2474742.1"/>
    <property type="molecule type" value="Genomic_DNA"/>
</dbReference>
<accession>A0ACB6R8U3</accession>
<proteinExistence type="predicted"/>
<organism evidence="1 2">
    <name type="scientific">Lindgomyces ingoldianus</name>
    <dbReference type="NCBI Taxonomy" id="673940"/>
    <lineage>
        <taxon>Eukaryota</taxon>
        <taxon>Fungi</taxon>
        <taxon>Dikarya</taxon>
        <taxon>Ascomycota</taxon>
        <taxon>Pezizomycotina</taxon>
        <taxon>Dothideomycetes</taxon>
        <taxon>Pleosporomycetidae</taxon>
        <taxon>Pleosporales</taxon>
        <taxon>Lindgomycetaceae</taxon>
        <taxon>Lindgomyces</taxon>
    </lineage>
</organism>
<sequence>MLTIRCNEGDLEIWKRVCRKWPRYCFLPDPAQGYAIIFVNPFTSDLSSLLGHFMPYSTNEPLFKPYENVWNRSRRPVFEAIPLVVRALQRHSQRVGSMKRFFKHKRKVKISISNKGDMGDTYSSYLNRVADMDMDMVVEGLKGRLKIDSLSEEFKVSLCQEDYDELLNIITRKAILGASLLKLSTEICPLSQHARKKHFDLDSAVSVLIFMTFSTNMGVCANEKRNLVLFSNTVATVISIIRMEVETGKPLVGPEPIKLRKVARFILQYTETARSEEVASALTLTTTLDILPFQVFVNLWKCSGLWSLRGYFGAIYQIDAIDKGISPLQLNWVRTSRSRVLICVCFGSSSFTAAIVCKDGALYHCANTTKKAAFGLTVHYPLLECRGKVPLLRISDKKSLVAVTASNLLRFSRTLSLGSGWKFKGHEPPAFKQFRLRGQHSFIELCFGDLVEQLRILSDLNANGLKHITTSFQNADRLIEYTRFVVISVGSMEDAGFRRVVYEGFESGDEVEMKEKKTDSCGGCCSHDFLNWIYDSRISGPCFFTPFPIRKVAEVITWAFQRSVALRFINENRQADKKWFTQSKPSAPISTADTAATYRNLSRQTEKECRGINRLQPAAPNRPTFRTAAETNLLALDT</sequence>
<protein>
    <submittedName>
        <fullName evidence="1">Uncharacterized protein</fullName>
    </submittedName>
</protein>
<keyword evidence="2" id="KW-1185">Reference proteome</keyword>
<reference evidence="1" key="1">
    <citation type="journal article" date="2020" name="Stud. Mycol.">
        <title>101 Dothideomycetes genomes: a test case for predicting lifestyles and emergence of pathogens.</title>
        <authorList>
            <person name="Haridas S."/>
            <person name="Albert R."/>
            <person name="Binder M."/>
            <person name="Bloem J."/>
            <person name="Labutti K."/>
            <person name="Salamov A."/>
            <person name="Andreopoulos B."/>
            <person name="Baker S."/>
            <person name="Barry K."/>
            <person name="Bills G."/>
            <person name="Bluhm B."/>
            <person name="Cannon C."/>
            <person name="Castanera R."/>
            <person name="Culley D."/>
            <person name="Daum C."/>
            <person name="Ezra D."/>
            <person name="Gonzalez J."/>
            <person name="Henrissat B."/>
            <person name="Kuo A."/>
            <person name="Liang C."/>
            <person name="Lipzen A."/>
            <person name="Lutzoni F."/>
            <person name="Magnuson J."/>
            <person name="Mondo S."/>
            <person name="Nolan M."/>
            <person name="Ohm R."/>
            <person name="Pangilinan J."/>
            <person name="Park H.-J."/>
            <person name="Ramirez L."/>
            <person name="Alfaro M."/>
            <person name="Sun H."/>
            <person name="Tritt A."/>
            <person name="Yoshinaga Y."/>
            <person name="Zwiers L.-H."/>
            <person name="Turgeon B."/>
            <person name="Goodwin S."/>
            <person name="Spatafora J."/>
            <person name="Crous P."/>
            <person name="Grigoriev I."/>
        </authorList>
    </citation>
    <scope>NUCLEOTIDE SEQUENCE</scope>
    <source>
        <strain evidence="1">ATCC 200398</strain>
    </source>
</reference>